<accession>A0ABP8UNY6</accession>
<name>A0ABP8UNY6_9ACTN</name>
<evidence type="ECO:0000313" key="1">
    <source>
        <dbReference type="EMBL" id="GAA4636417.1"/>
    </source>
</evidence>
<dbReference type="Proteomes" id="UP001501442">
    <property type="component" value="Unassembled WGS sequence"/>
</dbReference>
<dbReference type="EMBL" id="BAABHK010000017">
    <property type="protein sequence ID" value="GAA4636417.1"/>
    <property type="molecule type" value="Genomic_DNA"/>
</dbReference>
<proteinExistence type="predicted"/>
<evidence type="ECO:0008006" key="3">
    <source>
        <dbReference type="Google" id="ProtNLM"/>
    </source>
</evidence>
<keyword evidence="2" id="KW-1185">Reference proteome</keyword>
<organism evidence="1 2">
    <name type="scientific">Actinoallomurus vinaceus</name>
    <dbReference type="NCBI Taxonomy" id="1080074"/>
    <lineage>
        <taxon>Bacteria</taxon>
        <taxon>Bacillati</taxon>
        <taxon>Actinomycetota</taxon>
        <taxon>Actinomycetes</taxon>
        <taxon>Streptosporangiales</taxon>
        <taxon>Thermomonosporaceae</taxon>
        <taxon>Actinoallomurus</taxon>
    </lineage>
</organism>
<comment type="caution">
    <text evidence="1">The sequence shown here is derived from an EMBL/GenBank/DDBJ whole genome shotgun (WGS) entry which is preliminary data.</text>
</comment>
<evidence type="ECO:0000313" key="2">
    <source>
        <dbReference type="Proteomes" id="UP001501442"/>
    </source>
</evidence>
<sequence>MAASSRAFWRSLLSCMLTPDVRLAQRFPLRNVCISVPPGTHFPSDGDRDDECPRTARADRVHGVGVKAGRSRMVPLARARPGAPHRCDVTYTVTSAGVEADQESARMSTRFLSGHAGVTVVRLRLCEAQAPRRGAARINRGEGPKERA</sequence>
<protein>
    <recommendedName>
        <fullName evidence="3">Secreted protein</fullName>
    </recommendedName>
</protein>
<gene>
    <name evidence="1" type="ORF">GCM10023196_086080</name>
</gene>
<reference evidence="2" key="1">
    <citation type="journal article" date="2019" name="Int. J. Syst. Evol. Microbiol.">
        <title>The Global Catalogue of Microorganisms (GCM) 10K type strain sequencing project: providing services to taxonomists for standard genome sequencing and annotation.</title>
        <authorList>
            <consortium name="The Broad Institute Genomics Platform"/>
            <consortium name="The Broad Institute Genome Sequencing Center for Infectious Disease"/>
            <person name="Wu L."/>
            <person name="Ma J."/>
        </authorList>
    </citation>
    <scope>NUCLEOTIDE SEQUENCE [LARGE SCALE GENOMIC DNA]</scope>
    <source>
        <strain evidence="2">JCM 17939</strain>
    </source>
</reference>